<evidence type="ECO:0000313" key="1">
    <source>
        <dbReference type="EMBL" id="GMH56560.1"/>
    </source>
</evidence>
<dbReference type="GO" id="GO:0005739">
    <property type="term" value="C:mitochondrion"/>
    <property type="evidence" value="ECO:0007669"/>
    <property type="project" value="TreeGrafter"/>
</dbReference>
<name>A0A9W6ZV98_9STRA</name>
<dbReference type="OrthoDB" id="437922at2759"/>
<dbReference type="InterPro" id="IPR027408">
    <property type="entry name" value="PNPase/RNase_PH_dom_sf"/>
</dbReference>
<dbReference type="GO" id="GO:0000958">
    <property type="term" value="P:mitochondrial mRNA catabolic process"/>
    <property type="evidence" value="ECO:0007669"/>
    <property type="project" value="TreeGrafter"/>
</dbReference>
<reference evidence="1" key="1">
    <citation type="submission" date="2022-07" db="EMBL/GenBank/DDBJ databases">
        <title>Genome analysis of Parmales, a sister group of diatoms, reveals the evolutionary specialization of diatoms from phago-mixotrophs to photoautotrophs.</title>
        <authorList>
            <person name="Ban H."/>
            <person name="Sato S."/>
            <person name="Yoshikawa S."/>
            <person name="Kazumasa Y."/>
            <person name="Nakamura Y."/>
            <person name="Ichinomiya M."/>
            <person name="Saitoh K."/>
            <person name="Sato N."/>
            <person name="Blanc-Mathieu R."/>
            <person name="Endo H."/>
            <person name="Kuwata A."/>
            <person name="Ogata H."/>
        </authorList>
    </citation>
    <scope>NUCLEOTIDE SEQUENCE</scope>
</reference>
<accession>A0A9W6ZV98</accession>
<dbReference type="AlphaFoldDB" id="A0A9W6ZV98"/>
<dbReference type="PANTHER" id="PTHR11252:SF0">
    <property type="entry name" value="POLYRIBONUCLEOTIDE NUCLEOTIDYLTRANSFERASE 1, MITOCHONDRIAL"/>
    <property type="match status" value="1"/>
</dbReference>
<evidence type="ECO:0000313" key="2">
    <source>
        <dbReference type="Proteomes" id="UP001165082"/>
    </source>
</evidence>
<keyword evidence="2" id="KW-1185">Reference proteome</keyword>
<dbReference type="GO" id="GO:0004654">
    <property type="term" value="F:polyribonucleotide nucleotidyltransferase activity"/>
    <property type="evidence" value="ECO:0007669"/>
    <property type="project" value="InterPro"/>
</dbReference>
<dbReference type="GO" id="GO:0003723">
    <property type="term" value="F:RNA binding"/>
    <property type="evidence" value="ECO:0007669"/>
    <property type="project" value="InterPro"/>
</dbReference>
<dbReference type="SUPFAM" id="SSF54211">
    <property type="entry name" value="Ribosomal protein S5 domain 2-like"/>
    <property type="match status" value="2"/>
</dbReference>
<gene>
    <name evidence="1" type="ORF">TrRE_jg12396</name>
</gene>
<dbReference type="InterPro" id="IPR012162">
    <property type="entry name" value="PNPase"/>
</dbReference>
<dbReference type="Proteomes" id="UP001165082">
    <property type="component" value="Unassembled WGS sequence"/>
</dbReference>
<dbReference type="PANTHER" id="PTHR11252">
    <property type="entry name" value="POLYRIBONUCLEOTIDE NUCLEOTIDYLTRANSFERASE"/>
    <property type="match status" value="1"/>
</dbReference>
<dbReference type="GO" id="GO:0000965">
    <property type="term" value="P:mitochondrial RNA 3'-end processing"/>
    <property type="evidence" value="ECO:0007669"/>
    <property type="project" value="TreeGrafter"/>
</dbReference>
<dbReference type="GO" id="GO:0000175">
    <property type="term" value="F:3'-5'-RNA exonuclease activity"/>
    <property type="evidence" value="ECO:0007669"/>
    <property type="project" value="TreeGrafter"/>
</dbReference>
<organism evidence="1 2">
    <name type="scientific">Triparma retinervis</name>
    <dbReference type="NCBI Taxonomy" id="2557542"/>
    <lineage>
        <taxon>Eukaryota</taxon>
        <taxon>Sar</taxon>
        <taxon>Stramenopiles</taxon>
        <taxon>Ochrophyta</taxon>
        <taxon>Bolidophyceae</taxon>
        <taxon>Parmales</taxon>
        <taxon>Triparmaceae</taxon>
        <taxon>Triparma</taxon>
    </lineage>
</organism>
<comment type="caution">
    <text evidence="1">The sequence shown here is derived from an EMBL/GenBank/DDBJ whole genome shotgun (WGS) entry which is preliminary data.</text>
</comment>
<dbReference type="GO" id="GO:0005829">
    <property type="term" value="C:cytosol"/>
    <property type="evidence" value="ECO:0007669"/>
    <property type="project" value="TreeGrafter"/>
</dbReference>
<protein>
    <submittedName>
        <fullName evidence="1">Uncharacterized protein</fullName>
    </submittedName>
</protein>
<proteinExistence type="predicted"/>
<dbReference type="Gene3D" id="3.30.230.70">
    <property type="entry name" value="GHMP Kinase, N-terminal domain"/>
    <property type="match status" value="2"/>
</dbReference>
<dbReference type="InterPro" id="IPR020568">
    <property type="entry name" value="Ribosomal_Su5_D2-typ_SF"/>
</dbReference>
<dbReference type="EMBL" id="BRXZ01003533">
    <property type="protein sequence ID" value="GMH56560.1"/>
    <property type="molecule type" value="Genomic_DNA"/>
</dbReference>
<sequence length="407" mass="44040">MLRNLRVTNRVRSFSDKLFPLRVEGESLTLSSGYLSPLSLVTITSSLENNLVNNHICRDANDTSPLTINFVNRHAANGRIPGSAQRRDFARSEDSEILAARIVDRCVRPATSTLGNGVEVTCMVQAVDTGSDGITLAVNGVSAGLWSQGLIGQGVGCVEIGLNSDGSLCSGKGDSETFMTVGGGNGKVTMIEFGASKPISEDKLGRHVYRGEKGESKGFRGKREAEYRGLVAEKLNLSEEEAADEDNETLYKAMKLSLKDAAFDGQRADGRGTTELRDLLAAAPALPDVVHGSAVFGRGETQVLSTVTLGPPHDAIRIRDPYRHSRISSKYSVNMEANGYPVGSLRSVGPKESEEMMDLKKWEAEQMLVGQGGAFDKEEYKRSFLHYDFPSYSVGEVAGKTGPNRRR</sequence>